<dbReference type="Gene3D" id="3.30.310.80">
    <property type="entry name" value="Kinase associated domain 1, KA1"/>
    <property type="match status" value="1"/>
</dbReference>
<dbReference type="SUPFAM" id="SSF56112">
    <property type="entry name" value="Protein kinase-like (PK-like)"/>
    <property type="match status" value="1"/>
</dbReference>
<feature type="compositionally biased region" description="Basic and acidic residues" evidence="10">
    <location>
        <begin position="94"/>
        <end position="105"/>
    </location>
</feature>
<dbReference type="GO" id="GO:0106310">
    <property type="term" value="F:protein serine kinase activity"/>
    <property type="evidence" value="ECO:0007669"/>
    <property type="project" value="RHEA"/>
</dbReference>
<evidence type="ECO:0000259" key="11">
    <source>
        <dbReference type="PROSITE" id="PS50011"/>
    </source>
</evidence>
<keyword evidence="5 13" id="KW-0418">Kinase</keyword>
<evidence type="ECO:0000313" key="14">
    <source>
        <dbReference type="Proteomes" id="UP000030755"/>
    </source>
</evidence>
<dbReference type="PROSITE" id="PS50032">
    <property type="entry name" value="KA1"/>
    <property type="match status" value="1"/>
</dbReference>
<comment type="catalytic activity">
    <reaction evidence="8">
        <text>L-seryl-[protein] + ATP = O-phospho-L-seryl-[protein] + ADP + H(+)</text>
        <dbReference type="Rhea" id="RHEA:17989"/>
        <dbReference type="Rhea" id="RHEA-COMP:9863"/>
        <dbReference type="Rhea" id="RHEA-COMP:11604"/>
        <dbReference type="ChEBI" id="CHEBI:15378"/>
        <dbReference type="ChEBI" id="CHEBI:29999"/>
        <dbReference type="ChEBI" id="CHEBI:30616"/>
        <dbReference type="ChEBI" id="CHEBI:83421"/>
        <dbReference type="ChEBI" id="CHEBI:456216"/>
        <dbReference type="EC" id="2.7.11.1"/>
    </reaction>
</comment>
<evidence type="ECO:0000256" key="6">
    <source>
        <dbReference type="ARBA" id="ARBA00022840"/>
    </source>
</evidence>
<dbReference type="InterPro" id="IPR000719">
    <property type="entry name" value="Prot_kinase_dom"/>
</dbReference>
<dbReference type="CDD" id="cd12121">
    <property type="entry name" value="MARK_C_like"/>
    <property type="match status" value="1"/>
</dbReference>
<sequence length="703" mass="79579">MFKRKIVGDYQLGRTIGEGAFSKVKLGYHIVTNEKVAVKVLVKADMEASENKSVKSQKIDSKSVKSDFSKSVHSEDKVVSRKKEPVIPEENTLEDVKDMAGKEAEPQAEPNTLKTKERDIKKSNENISNTEEINSISKKADDSKYSITNPNYVPEYLRHLSGEVKLLMRLNHPNIVKLYQLIDTPTELFVIMQYAGGGELIDYITTKESLTEKDSRRLYRQIISAIDHCHEAGVVHRDDLKLENLLLTEDNNILISDFGLGRSFIGKNHLLGTVTISFCGTPLYASPEIVSGEKYIGPPSDIWSSGVVLFIMATGKAPFKGDNLSELYKKIRSCEYRKIDNLSPLFVDLLNKIFVRDPSKRIKMEELRNHPWVIKDENGPPIRLPPKFLNEDETPLDKKYSGCIQGINHESDNVVIYNFNQPPGMIQNRRQSITQSLNAIKAMDRRASLLPTDLPGRKQSVFSTISSRSETSDFDVGLEDKKEGIMLASGNNLDARRKSSNEQKDIRFTLAAPEPAMQRNRRFTFQADFGTTPMRQLPNASLTSKMRPKSNSNSDSYQRKSFETRSESNSSRRDSLKVNTNVVYETDIPSPEISPSFPTQVPRQTPIRTVRFAFSANTTSVKPPDDLINQLIEILAQQNLMFNHHSSYVIDCRYVSGVNQEVVFEIEICKVWLLKIHGIKFRRISGNAMVFKNIIELIIGHLV</sequence>
<dbReference type="STRING" id="988480.A0A075B1X4"/>
<dbReference type="Gene3D" id="1.10.510.10">
    <property type="entry name" value="Transferase(Phosphotransferase) domain 1"/>
    <property type="match status" value="1"/>
</dbReference>
<evidence type="ECO:0000256" key="5">
    <source>
        <dbReference type="ARBA" id="ARBA00022777"/>
    </source>
</evidence>
<dbReference type="Pfam" id="PF02149">
    <property type="entry name" value="KA1"/>
    <property type="match status" value="1"/>
</dbReference>
<dbReference type="Gene3D" id="3.30.200.20">
    <property type="entry name" value="Phosphorylase Kinase, domain 1"/>
    <property type="match status" value="1"/>
</dbReference>
<accession>A0A075B1X4</accession>
<dbReference type="GO" id="GO:0005524">
    <property type="term" value="F:ATP binding"/>
    <property type="evidence" value="ECO:0007669"/>
    <property type="project" value="UniProtKB-UniRule"/>
</dbReference>
<dbReference type="GO" id="GO:0004674">
    <property type="term" value="F:protein serine/threonine kinase activity"/>
    <property type="evidence" value="ECO:0007669"/>
    <property type="project" value="UniProtKB-KW"/>
</dbReference>
<dbReference type="CDD" id="cd14003">
    <property type="entry name" value="STKc_AMPK-like"/>
    <property type="match status" value="1"/>
</dbReference>
<dbReference type="Proteomes" id="UP000030755">
    <property type="component" value="Unassembled WGS sequence"/>
</dbReference>
<evidence type="ECO:0000256" key="7">
    <source>
        <dbReference type="ARBA" id="ARBA00047899"/>
    </source>
</evidence>
<keyword evidence="2" id="KW-0723">Serine/threonine-protein kinase</keyword>
<protein>
    <recommendedName>
        <fullName evidence="1">non-specific serine/threonine protein kinase</fullName>
        <ecNumber evidence="1">2.7.11.1</ecNumber>
    </recommendedName>
</protein>
<keyword evidence="14" id="KW-1185">Reference proteome</keyword>
<feature type="compositionally biased region" description="Basic and acidic residues" evidence="10">
    <location>
        <begin position="557"/>
        <end position="576"/>
    </location>
</feature>
<dbReference type="FunFam" id="1.10.510.10:FF:000571">
    <property type="entry name" value="Maternal embryonic leucine zipper kinase"/>
    <property type="match status" value="1"/>
</dbReference>
<dbReference type="PANTHER" id="PTHR24346">
    <property type="entry name" value="MAP/MICROTUBULE AFFINITY-REGULATING KINASE"/>
    <property type="match status" value="1"/>
</dbReference>
<keyword evidence="4 9" id="KW-0547">Nucleotide-binding</keyword>
<dbReference type="InterPro" id="IPR001772">
    <property type="entry name" value="KA1_dom"/>
</dbReference>
<dbReference type="Pfam" id="PF00069">
    <property type="entry name" value="Pkinase"/>
    <property type="match status" value="1"/>
</dbReference>
<feature type="region of interest" description="Disordered" evidence="10">
    <location>
        <begin position="526"/>
        <end position="578"/>
    </location>
</feature>
<dbReference type="GO" id="GO:0035556">
    <property type="term" value="P:intracellular signal transduction"/>
    <property type="evidence" value="ECO:0007669"/>
    <property type="project" value="TreeGrafter"/>
</dbReference>
<dbReference type="PANTHER" id="PTHR24346:SF30">
    <property type="entry name" value="MATERNAL EMBRYONIC LEUCINE ZIPPER KINASE"/>
    <property type="match status" value="1"/>
</dbReference>
<dbReference type="SMART" id="SM00220">
    <property type="entry name" value="S_TKc"/>
    <property type="match status" value="1"/>
</dbReference>
<dbReference type="OrthoDB" id="193931at2759"/>
<dbReference type="HOGENOM" id="CLU_392389_0_0_1"/>
<reference evidence="13 14" key="1">
    <citation type="journal article" date="2013" name="Curr. Biol.">
        <title>Shared signatures of parasitism and phylogenomics unite Cryptomycota and microsporidia.</title>
        <authorList>
            <person name="James T.Y."/>
            <person name="Pelin A."/>
            <person name="Bonen L."/>
            <person name="Ahrendt S."/>
            <person name="Sain D."/>
            <person name="Corradi N."/>
            <person name="Stajich J.E."/>
        </authorList>
    </citation>
    <scope>NUCLEOTIDE SEQUENCE [LARGE SCALE GENOMIC DNA]</scope>
    <source>
        <strain evidence="13 14">CSF55</strain>
    </source>
</reference>
<gene>
    <name evidence="13" type="ORF">O9G_001519</name>
</gene>
<dbReference type="GO" id="GO:0005737">
    <property type="term" value="C:cytoplasm"/>
    <property type="evidence" value="ECO:0007669"/>
    <property type="project" value="TreeGrafter"/>
</dbReference>
<evidence type="ECO:0000256" key="4">
    <source>
        <dbReference type="ARBA" id="ARBA00022741"/>
    </source>
</evidence>
<dbReference type="FunFam" id="3.30.310.80:FF:000011">
    <property type="entry name" value="Non-specific serine/threonine protein kinase"/>
    <property type="match status" value="1"/>
</dbReference>
<feature type="region of interest" description="Disordered" evidence="10">
    <location>
        <begin position="51"/>
        <end position="127"/>
    </location>
</feature>
<evidence type="ECO:0000256" key="9">
    <source>
        <dbReference type="PROSITE-ProRule" id="PRU10141"/>
    </source>
</evidence>
<organism evidence="13 14">
    <name type="scientific">Rozella allomycis (strain CSF55)</name>
    <dbReference type="NCBI Taxonomy" id="988480"/>
    <lineage>
        <taxon>Eukaryota</taxon>
        <taxon>Fungi</taxon>
        <taxon>Fungi incertae sedis</taxon>
        <taxon>Cryptomycota</taxon>
        <taxon>Cryptomycota incertae sedis</taxon>
        <taxon>Rozella</taxon>
    </lineage>
</organism>
<dbReference type="EMBL" id="KE560523">
    <property type="protein sequence ID" value="EPZ36535.1"/>
    <property type="molecule type" value="Genomic_DNA"/>
</dbReference>
<comment type="catalytic activity">
    <reaction evidence="7">
        <text>L-threonyl-[protein] + ATP = O-phospho-L-threonyl-[protein] + ADP + H(+)</text>
        <dbReference type="Rhea" id="RHEA:46608"/>
        <dbReference type="Rhea" id="RHEA-COMP:11060"/>
        <dbReference type="Rhea" id="RHEA-COMP:11605"/>
        <dbReference type="ChEBI" id="CHEBI:15378"/>
        <dbReference type="ChEBI" id="CHEBI:30013"/>
        <dbReference type="ChEBI" id="CHEBI:30616"/>
        <dbReference type="ChEBI" id="CHEBI:61977"/>
        <dbReference type="ChEBI" id="CHEBI:456216"/>
        <dbReference type="EC" id="2.7.11.1"/>
    </reaction>
</comment>
<evidence type="ECO:0000256" key="2">
    <source>
        <dbReference type="ARBA" id="ARBA00022527"/>
    </source>
</evidence>
<dbReference type="EC" id="2.7.11.1" evidence="1"/>
<evidence type="ECO:0000256" key="3">
    <source>
        <dbReference type="ARBA" id="ARBA00022679"/>
    </source>
</evidence>
<evidence type="ECO:0000313" key="13">
    <source>
        <dbReference type="EMBL" id="EPZ36535.1"/>
    </source>
</evidence>
<feature type="compositionally biased region" description="Basic and acidic residues" evidence="10">
    <location>
        <begin position="51"/>
        <end position="86"/>
    </location>
</feature>
<feature type="binding site" evidence="9">
    <location>
        <position position="39"/>
    </location>
    <ligand>
        <name>ATP</name>
        <dbReference type="ChEBI" id="CHEBI:30616"/>
    </ligand>
</feature>
<evidence type="ECO:0000259" key="12">
    <source>
        <dbReference type="PROSITE" id="PS50032"/>
    </source>
</evidence>
<feature type="compositionally biased region" description="Basic and acidic residues" evidence="10">
    <location>
        <begin position="114"/>
        <end position="124"/>
    </location>
</feature>
<proteinExistence type="predicted"/>
<dbReference type="PROSITE" id="PS50011">
    <property type="entry name" value="PROTEIN_KINASE_DOM"/>
    <property type="match status" value="1"/>
</dbReference>
<evidence type="ECO:0000256" key="10">
    <source>
        <dbReference type="SAM" id="MobiDB-lite"/>
    </source>
</evidence>
<feature type="domain" description="KA1" evidence="12">
    <location>
        <begin position="655"/>
        <end position="703"/>
    </location>
</feature>
<name>A0A075B1X4_ROZAC</name>
<evidence type="ECO:0000256" key="1">
    <source>
        <dbReference type="ARBA" id="ARBA00012513"/>
    </source>
</evidence>
<evidence type="ECO:0000256" key="8">
    <source>
        <dbReference type="ARBA" id="ARBA00048679"/>
    </source>
</evidence>
<feature type="domain" description="Protein kinase" evidence="11">
    <location>
        <begin position="10"/>
        <end position="373"/>
    </location>
</feature>
<dbReference type="AlphaFoldDB" id="A0A075B1X4"/>
<dbReference type="InterPro" id="IPR011009">
    <property type="entry name" value="Kinase-like_dom_sf"/>
</dbReference>
<keyword evidence="6 9" id="KW-0067">ATP-binding</keyword>
<dbReference type="InterPro" id="IPR017441">
    <property type="entry name" value="Protein_kinase_ATP_BS"/>
</dbReference>
<dbReference type="SUPFAM" id="SSF103243">
    <property type="entry name" value="KA1-like"/>
    <property type="match status" value="1"/>
</dbReference>
<dbReference type="PROSITE" id="PS00107">
    <property type="entry name" value="PROTEIN_KINASE_ATP"/>
    <property type="match status" value="1"/>
</dbReference>
<feature type="compositionally biased region" description="Polar residues" evidence="10">
    <location>
        <begin position="538"/>
        <end position="556"/>
    </location>
</feature>
<keyword evidence="3" id="KW-0808">Transferase</keyword>
<dbReference type="InterPro" id="IPR028375">
    <property type="entry name" value="KA1/Ssp2_C"/>
</dbReference>